<reference evidence="3" key="1">
    <citation type="submission" date="2020-01" db="EMBL/GenBank/DDBJ databases">
        <title>Sphingomonas sp. strain CSW-10.</title>
        <authorList>
            <person name="Chen W.-M."/>
        </authorList>
    </citation>
    <scope>NUCLEOTIDE SEQUENCE [LARGE SCALE GENOMIC DNA]</scope>
    <source>
        <strain evidence="3">NST-5</strain>
    </source>
</reference>
<dbReference type="RefSeq" id="WP_166537600.1">
    <property type="nucleotide sequence ID" value="NZ_JAABLM010000014.1"/>
</dbReference>
<keyword evidence="3" id="KW-1185">Reference proteome</keyword>
<dbReference type="Proteomes" id="UP000798602">
    <property type="component" value="Unassembled WGS sequence"/>
</dbReference>
<dbReference type="InterPro" id="IPR001173">
    <property type="entry name" value="Glyco_trans_2-like"/>
</dbReference>
<dbReference type="Pfam" id="PF00535">
    <property type="entry name" value="Glycos_transf_2"/>
    <property type="match status" value="1"/>
</dbReference>
<dbReference type="PANTHER" id="PTHR10859">
    <property type="entry name" value="GLYCOSYL TRANSFERASE"/>
    <property type="match status" value="1"/>
</dbReference>
<dbReference type="InterPro" id="IPR029044">
    <property type="entry name" value="Nucleotide-diphossugar_trans"/>
</dbReference>
<dbReference type="EMBL" id="JAABLM010000014">
    <property type="protein sequence ID" value="NBL65777.1"/>
    <property type="molecule type" value="Genomic_DNA"/>
</dbReference>
<gene>
    <name evidence="2" type="ORF">GV828_11255</name>
</gene>
<evidence type="ECO:0000313" key="3">
    <source>
        <dbReference type="Proteomes" id="UP000798602"/>
    </source>
</evidence>
<dbReference type="PANTHER" id="PTHR10859:SF91">
    <property type="entry name" value="DOLICHYL-PHOSPHATE BETA-GLUCOSYLTRANSFERASE"/>
    <property type="match status" value="1"/>
</dbReference>
<proteinExistence type="predicted"/>
<organism evidence="2 3">
    <name type="scientific">Flavobacterium ichthyis</name>
    <dbReference type="NCBI Taxonomy" id="2698827"/>
    <lineage>
        <taxon>Bacteria</taxon>
        <taxon>Pseudomonadati</taxon>
        <taxon>Bacteroidota</taxon>
        <taxon>Flavobacteriia</taxon>
        <taxon>Flavobacteriales</taxon>
        <taxon>Flavobacteriaceae</taxon>
        <taxon>Flavobacterium</taxon>
    </lineage>
</organism>
<accession>A0ABW9ZA63</accession>
<protein>
    <submittedName>
        <fullName evidence="2">Glycosyltransferase</fullName>
    </submittedName>
</protein>
<sequence length="235" mass="27315">MQETAIIIPCYNEENRLNSGLIAEFFKISDVDIFLVNDGSTDQTLPILQNISSQNPERCFVISLEKNRGKANAVFQAVQQILAKQYRFIGYFDADFSTPITQFELLLEQIKKPEIQLAFASRILTLNSGIERKSYRHFFGRIITTIINFKHQLDIYDTQCGAKIFNQNTARIAFEKPFKTKWLFDVEIFIRLKRHNLLHHAIEVPIQNWKDVSGSKLGLKNVFGIAREIFLIWRI</sequence>
<feature type="domain" description="Glycosyltransferase 2-like" evidence="1">
    <location>
        <begin position="6"/>
        <end position="166"/>
    </location>
</feature>
<name>A0ABW9ZA63_9FLAO</name>
<evidence type="ECO:0000259" key="1">
    <source>
        <dbReference type="Pfam" id="PF00535"/>
    </source>
</evidence>
<dbReference type="Gene3D" id="3.90.550.10">
    <property type="entry name" value="Spore Coat Polysaccharide Biosynthesis Protein SpsA, Chain A"/>
    <property type="match status" value="1"/>
</dbReference>
<comment type="caution">
    <text evidence="2">The sequence shown here is derived from an EMBL/GenBank/DDBJ whole genome shotgun (WGS) entry which is preliminary data.</text>
</comment>
<dbReference type="SUPFAM" id="SSF53448">
    <property type="entry name" value="Nucleotide-diphospho-sugar transferases"/>
    <property type="match status" value="1"/>
</dbReference>
<evidence type="ECO:0000313" key="2">
    <source>
        <dbReference type="EMBL" id="NBL65777.1"/>
    </source>
</evidence>